<sequence length="436" mass="47808">MKQFLASLLLILCLTGCGSTQKLDPKNPVTVTMWHNYGGDMQESMDYLIDKFNSTVGKEQGIVINVTAISSSSELNESLNMIANGDPGAPEMPDIFTGYPKIAVLFQEKGMLVNLDNYFTAEELSAYVDAFVEEGRLSDGGLYVFPLAKSTEILYLNQTLFDRFAAETGAKVEQLSTFEGLAELSRLYYGWSGGKQFYSADSWFNVAEVGMVQLGESLFDDAGMLSLNSDAYAHIFETIYCPSVEGGFAVYDGYSSDLSKTGDLVCSTGSSAGILFYGDTITYSDGTVEDVEYSILPYPVFEGGQTTALQRGGGLMVAKSDEKTECAASVFLKWLTASEQNMLFISSTGYLPVTKQAFEQDMAGHMESLDDARIRKMLTAVLSMYENYDLFTAPSFSTFDAISKSYEEDFKALLTEQRQLGAEALSVQDALTLIRK</sequence>
<evidence type="ECO:0000256" key="1">
    <source>
        <dbReference type="SAM" id="SignalP"/>
    </source>
</evidence>
<feature type="signal peptide" evidence="1">
    <location>
        <begin position="1"/>
        <end position="22"/>
    </location>
</feature>
<dbReference type="EMBL" id="CP060490">
    <property type="protein sequence ID" value="QNL43532.1"/>
    <property type="molecule type" value="Genomic_DNA"/>
</dbReference>
<evidence type="ECO:0000313" key="2">
    <source>
        <dbReference type="EMBL" id="QNL43532.1"/>
    </source>
</evidence>
<dbReference type="PANTHER" id="PTHR43649">
    <property type="entry name" value="ARABINOSE-BINDING PROTEIN-RELATED"/>
    <property type="match status" value="1"/>
</dbReference>
<reference evidence="2 3" key="1">
    <citation type="submission" date="2020-08" db="EMBL/GenBank/DDBJ databases">
        <authorList>
            <person name="Liu C."/>
            <person name="Sun Q."/>
        </authorList>
    </citation>
    <scope>NUCLEOTIDE SEQUENCE [LARGE SCALE GENOMIC DNA]</scope>
    <source>
        <strain evidence="2 3">NSJ-62</strain>
    </source>
</reference>
<accession>A0A7G9B1V1</accession>
<dbReference type="Gene3D" id="3.40.190.10">
    <property type="entry name" value="Periplasmic binding protein-like II"/>
    <property type="match status" value="1"/>
</dbReference>
<feature type="chain" id="PRO_5039489028" evidence="1">
    <location>
        <begin position="23"/>
        <end position="436"/>
    </location>
</feature>
<dbReference type="KEGG" id="ohi:H8790_08560"/>
<dbReference type="RefSeq" id="WP_187332123.1">
    <property type="nucleotide sequence ID" value="NZ_CP060490.1"/>
</dbReference>
<gene>
    <name evidence="2" type="ORF">H8790_08560</name>
</gene>
<evidence type="ECO:0000313" key="3">
    <source>
        <dbReference type="Proteomes" id="UP000515960"/>
    </source>
</evidence>
<dbReference type="AlphaFoldDB" id="A0A7G9B1V1"/>
<dbReference type="SUPFAM" id="SSF53850">
    <property type="entry name" value="Periplasmic binding protein-like II"/>
    <property type="match status" value="1"/>
</dbReference>
<keyword evidence="3" id="KW-1185">Reference proteome</keyword>
<proteinExistence type="predicted"/>
<dbReference type="InterPro" id="IPR050490">
    <property type="entry name" value="Bact_solute-bd_prot1"/>
</dbReference>
<keyword evidence="1" id="KW-0732">Signal</keyword>
<protein>
    <submittedName>
        <fullName evidence="2">Extracellular solute-binding protein</fullName>
    </submittedName>
</protein>
<dbReference type="Pfam" id="PF13416">
    <property type="entry name" value="SBP_bac_8"/>
    <property type="match status" value="1"/>
</dbReference>
<organism evidence="2 3">
    <name type="scientific">Oscillibacter hominis</name>
    <dbReference type="NCBI Taxonomy" id="2763056"/>
    <lineage>
        <taxon>Bacteria</taxon>
        <taxon>Bacillati</taxon>
        <taxon>Bacillota</taxon>
        <taxon>Clostridia</taxon>
        <taxon>Eubacteriales</taxon>
        <taxon>Oscillospiraceae</taxon>
        <taxon>Oscillibacter</taxon>
    </lineage>
</organism>
<dbReference type="Proteomes" id="UP000515960">
    <property type="component" value="Chromosome"/>
</dbReference>
<dbReference type="InterPro" id="IPR006059">
    <property type="entry name" value="SBP"/>
</dbReference>
<name>A0A7G9B1V1_9FIRM</name>